<dbReference type="InterPro" id="IPR011042">
    <property type="entry name" value="6-blade_b-propeller_TolB-like"/>
</dbReference>
<evidence type="ECO:0008006" key="3">
    <source>
        <dbReference type="Google" id="ProtNLM"/>
    </source>
</evidence>
<dbReference type="RefSeq" id="WP_405287355.1">
    <property type="nucleotide sequence ID" value="NZ_JBBHLI010000010.1"/>
</dbReference>
<dbReference type="Gene3D" id="2.120.10.30">
    <property type="entry name" value="TolB, C-terminal domain"/>
    <property type="match status" value="1"/>
</dbReference>
<proteinExistence type="predicted"/>
<evidence type="ECO:0000313" key="2">
    <source>
        <dbReference type="Proteomes" id="UP001484239"/>
    </source>
</evidence>
<dbReference type="SUPFAM" id="SSF63829">
    <property type="entry name" value="Calcium-dependent phosphotriesterase"/>
    <property type="match status" value="1"/>
</dbReference>
<sequence length="412" mass="45312">MRLLLLAPFVAASCHAGEPAGPPFETFDSAGIVITESSRPLWAESEAWSLSPEPEFVIGAGDGDERYVFTDVRGVRRLPDGRIAVLDAGSNRVRLYDPSGVHLLDFGGEGDGPAEFRSSQYLGLDGDEFVVFEAIGGNRTWWSLDGHLLRASGPFPSEDRASGTLIMVGTMADGTAVGVRDGPSGLPAYDVGLNRRPWSVWTFDLTAQVSDSLLEVPGAEGMILETGPGGTHHQRYVFGKYSVLAVSDDRVHVGSNDEYAVRSHDRDGVLRAVVRRMMDPRPTDRADLRAWVDEWIERAHVLADERGEMRDRMLELSFAPEMPAFRSMAADAEGNLWVEDWVGVGVRQGSFSVFRPDGAWLGSVTIPEGLSEDRISYYDQTIEIGPDYLLGVWTDEYGVDQVRLYRLEKPTG</sequence>
<dbReference type="EMBL" id="JBBHLI010000010">
    <property type="protein sequence ID" value="MEK9502336.1"/>
    <property type="molecule type" value="Genomic_DNA"/>
</dbReference>
<gene>
    <name evidence="1" type="ORF">WI372_15185</name>
</gene>
<accession>A0ABU9EC78</accession>
<name>A0ABU9EC78_9BACT</name>
<dbReference type="Proteomes" id="UP001484239">
    <property type="component" value="Unassembled WGS sequence"/>
</dbReference>
<evidence type="ECO:0000313" key="1">
    <source>
        <dbReference type="EMBL" id="MEK9502336.1"/>
    </source>
</evidence>
<comment type="caution">
    <text evidence="1">The sequence shown here is derived from an EMBL/GenBank/DDBJ whole genome shotgun (WGS) entry which is preliminary data.</text>
</comment>
<protein>
    <recommendedName>
        <fullName evidence="3">6-bladed beta-propeller</fullName>
    </recommendedName>
</protein>
<organism evidence="1 2">
    <name type="scientific">Gaopeijia maritima</name>
    <dbReference type="NCBI Taxonomy" id="3119007"/>
    <lineage>
        <taxon>Bacteria</taxon>
        <taxon>Pseudomonadati</taxon>
        <taxon>Gemmatimonadota</taxon>
        <taxon>Longimicrobiia</taxon>
        <taxon>Gaopeijiales</taxon>
        <taxon>Gaopeijiaceae</taxon>
        <taxon>Gaopeijia</taxon>
    </lineage>
</organism>
<reference evidence="1 2" key="1">
    <citation type="submission" date="2024-02" db="EMBL/GenBank/DDBJ databases">
        <title>A novel Gemmatimonadota bacterium.</title>
        <authorList>
            <person name="Du Z.-J."/>
            <person name="Ye Y.-Q."/>
        </authorList>
    </citation>
    <scope>NUCLEOTIDE SEQUENCE [LARGE SCALE GENOMIC DNA]</scope>
    <source>
        <strain evidence="1 2">DH-20</strain>
    </source>
</reference>
<keyword evidence="2" id="KW-1185">Reference proteome</keyword>